<dbReference type="Proteomes" id="UP000624244">
    <property type="component" value="Unassembled WGS sequence"/>
</dbReference>
<dbReference type="PANTHER" id="PTHR33048">
    <property type="entry name" value="PTH11-LIKE INTEGRAL MEMBRANE PROTEIN (AFU_ORTHOLOGUE AFUA_5G11245)"/>
    <property type="match status" value="1"/>
</dbReference>
<comment type="subcellular location">
    <subcellularLocation>
        <location evidence="1">Membrane</location>
        <topology evidence="1">Multi-pass membrane protein</topology>
    </subcellularLocation>
</comment>
<comment type="caution">
    <text evidence="8">The sequence shown here is derived from an EMBL/GenBank/DDBJ whole genome shotgun (WGS) entry which is preliminary data.</text>
</comment>
<evidence type="ECO:0000259" key="7">
    <source>
        <dbReference type="Pfam" id="PF20684"/>
    </source>
</evidence>
<protein>
    <recommendedName>
        <fullName evidence="7">Rhodopsin domain-containing protein</fullName>
    </recommendedName>
</protein>
<dbReference type="Pfam" id="PF20684">
    <property type="entry name" value="Fung_rhodopsin"/>
    <property type="match status" value="1"/>
</dbReference>
<evidence type="ECO:0000256" key="4">
    <source>
        <dbReference type="ARBA" id="ARBA00023136"/>
    </source>
</evidence>
<feature type="transmembrane region" description="Helical" evidence="6">
    <location>
        <begin position="104"/>
        <end position="128"/>
    </location>
</feature>
<proteinExistence type="inferred from homology"/>
<evidence type="ECO:0000256" key="5">
    <source>
        <dbReference type="ARBA" id="ARBA00038359"/>
    </source>
</evidence>
<organism evidence="8 9">
    <name type="scientific">Cochliobolus sativus</name>
    <name type="common">Common root rot and spot blotch fungus</name>
    <name type="synonym">Bipolaris sorokiniana</name>
    <dbReference type="NCBI Taxonomy" id="45130"/>
    <lineage>
        <taxon>Eukaryota</taxon>
        <taxon>Fungi</taxon>
        <taxon>Dikarya</taxon>
        <taxon>Ascomycota</taxon>
        <taxon>Pezizomycotina</taxon>
        <taxon>Dothideomycetes</taxon>
        <taxon>Pleosporomycetidae</taxon>
        <taxon>Pleosporales</taxon>
        <taxon>Pleosporineae</taxon>
        <taxon>Pleosporaceae</taxon>
        <taxon>Bipolaris</taxon>
    </lineage>
</organism>
<evidence type="ECO:0000256" key="2">
    <source>
        <dbReference type="ARBA" id="ARBA00022692"/>
    </source>
</evidence>
<accession>A0A8H5ZQN1</accession>
<evidence type="ECO:0000313" key="9">
    <source>
        <dbReference type="Proteomes" id="UP000624244"/>
    </source>
</evidence>
<comment type="similarity">
    <text evidence="5">Belongs to the SAT4 family.</text>
</comment>
<evidence type="ECO:0000313" key="8">
    <source>
        <dbReference type="EMBL" id="KAF5853602.1"/>
    </source>
</evidence>
<keyword evidence="3 6" id="KW-1133">Transmembrane helix</keyword>
<feature type="transmembrane region" description="Helical" evidence="6">
    <location>
        <begin position="135"/>
        <end position="156"/>
    </location>
</feature>
<feature type="transmembrane region" description="Helical" evidence="6">
    <location>
        <begin position="66"/>
        <end position="84"/>
    </location>
</feature>
<evidence type="ECO:0000256" key="3">
    <source>
        <dbReference type="ARBA" id="ARBA00022989"/>
    </source>
</evidence>
<dbReference type="EMBL" id="WNKQ01000002">
    <property type="protein sequence ID" value="KAF5853602.1"/>
    <property type="molecule type" value="Genomic_DNA"/>
</dbReference>
<dbReference type="GO" id="GO:0016020">
    <property type="term" value="C:membrane"/>
    <property type="evidence" value="ECO:0007669"/>
    <property type="project" value="UniProtKB-SubCell"/>
</dbReference>
<feature type="transmembrane region" description="Helical" evidence="6">
    <location>
        <begin position="218"/>
        <end position="238"/>
    </location>
</feature>
<keyword evidence="2 6" id="KW-0812">Transmembrane</keyword>
<sequence>MVLVVCWIVTSLSTIFLGLRVYAKLSRRCGLWWDDYILIVSWVRPPRRLTSTATSGAVLGLRHEQVLVLMHSISITVWVSYGYGMQIQDINPENIPTLHLLGEIIGTFTTIAASLSKTGFAIMLLRLAKPWMKKLICVMIVSMNIVSFLAALFFWISCTPVRKVWHPAMEGTCWDRHSLMIHVMFASAFSAFLDIALSFLPLILLWNIQIKTTEKIGVIIAMSMGCFAGVVTIIKTVYIPEAYGDGYISNKSAQITSWGAVEPAVTIMAASIPVLRVFLKEHIPSITRLYGSESREANYCFINKNGTTVLVKGGRGQTDINHQPDDRSDRGILSGQNIMLTSETSVERTSRNETDSISFEMGRIDPFPI</sequence>
<dbReference type="InterPro" id="IPR052337">
    <property type="entry name" value="SAT4-like"/>
</dbReference>
<gene>
    <name evidence="8" type="ORF">GGP41_002217</name>
</gene>
<feature type="transmembrane region" description="Helical" evidence="6">
    <location>
        <begin position="6"/>
        <end position="23"/>
    </location>
</feature>
<feature type="domain" description="Rhodopsin" evidence="7">
    <location>
        <begin position="19"/>
        <end position="280"/>
    </location>
</feature>
<reference evidence="8" key="1">
    <citation type="submission" date="2019-11" db="EMBL/GenBank/DDBJ databases">
        <title>Bipolaris sorokiniana Genome sequencing.</title>
        <authorList>
            <person name="Wang H."/>
        </authorList>
    </citation>
    <scope>NUCLEOTIDE SEQUENCE</scope>
</reference>
<evidence type="ECO:0000256" key="1">
    <source>
        <dbReference type="ARBA" id="ARBA00004141"/>
    </source>
</evidence>
<name>A0A8H5ZQN1_COCSA</name>
<evidence type="ECO:0000256" key="6">
    <source>
        <dbReference type="SAM" id="Phobius"/>
    </source>
</evidence>
<feature type="transmembrane region" description="Helical" evidence="6">
    <location>
        <begin position="258"/>
        <end position="279"/>
    </location>
</feature>
<keyword evidence="4 6" id="KW-0472">Membrane</keyword>
<dbReference type="AlphaFoldDB" id="A0A8H5ZQN1"/>
<dbReference type="PANTHER" id="PTHR33048:SF42">
    <property type="entry name" value="INTEGRAL MEMBRANE PROTEIN"/>
    <property type="match status" value="1"/>
</dbReference>
<dbReference type="InterPro" id="IPR049326">
    <property type="entry name" value="Rhodopsin_dom_fungi"/>
</dbReference>
<feature type="transmembrane region" description="Helical" evidence="6">
    <location>
        <begin position="179"/>
        <end position="206"/>
    </location>
</feature>